<dbReference type="Proteomes" id="UP000605970">
    <property type="component" value="Unassembled WGS sequence"/>
</dbReference>
<feature type="domain" description="EGF-like" evidence="5">
    <location>
        <begin position="39"/>
        <end position="77"/>
    </location>
</feature>
<dbReference type="PROSITE" id="PS00010">
    <property type="entry name" value="ASX_HYDROXYL"/>
    <property type="match status" value="1"/>
</dbReference>
<dbReference type="AlphaFoldDB" id="A0A8S9ZYR0"/>
<evidence type="ECO:0000259" key="5">
    <source>
        <dbReference type="PROSITE" id="PS50026"/>
    </source>
</evidence>
<evidence type="ECO:0000256" key="1">
    <source>
        <dbReference type="ARBA" id="ARBA00022536"/>
    </source>
</evidence>
<dbReference type="Pfam" id="PF12947">
    <property type="entry name" value="EGF_3"/>
    <property type="match status" value="1"/>
</dbReference>
<dbReference type="SMART" id="SM00179">
    <property type="entry name" value="EGF_CA"/>
    <property type="match status" value="1"/>
</dbReference>
<reference evidence="6" key="1">
    <citation type="journal article" date="2020" name="Ecol. Evol.">
        <title>Genome structure and content of the rice root-knot nematode (Meloidogyne graminicola).</title>
        <authorList>
            <person name="Phan N.T."/>
            <person name="Danchin E.G.J."/>
            <person name="Klopp C."/>
            <person name="Perfus-Barbeoch L."/>
            <person name="Kozlowski D.K."/>
            <person name="Koutsovoulos G.D."/>
            <person name="Lopez-Roques C."/>
            <person name="Bouchez O."/>
            <person name="Zahm M."/>
            <person name="Besnard G."/>
            <person name="Bellafiore S."/>
        </authorList>
    </citation>
    <scope>NUCLEOTIDE SEQUENCE</scope>
    <source>
        <strain evidence="6">VN-18</strain>
    </source>
</reference>
<proteinExistence type="predicted"/>
<keyword evidence="1 4" id="KW-0245">EGF-like domain</keyword>
<dbReference type="PROSITE" id="PS50026">
    <property type="entry name" value="EGF_3"/>
    <property type="match status" value="1"/>
</dbReference>
<evidence type="ECO:0000256" key="4">
    <source>
        <dbReference type="PROSITE-ProRule" id="PRU00076"/>
    </source>
</evidence>
<keyword evidence="3" id="KW-1015">Disulfide bond</keyword>
<evidence type="ECO:0000313" key="6">
    <source>
        <dbReference type="EMBL" id="KAF7638452.1"/>
    </source>
</evidence>
<dbReference type="InterPro" id="IPR000742">
    <property type="entry name" value="EGF"/>
</dbReference>
<keyword evidence="7" id="KW-1185">Reference proteome</keyword>
<dbReference type="SUPFAM" id="SSF57196">
    <property type="entry name" value="EGF/Laminin"/>
    <property type="match status" value="1"/>
</dbReference>
<sequence length="105" mass="11581">MSHFVAKKKRNDCAKEGGICQDTPVFSKLFGCIFTWTAKVNECSQGLHDCSPNAICNDTDDGYTCKCSQNFVDESPGPSQRPGRICSPALSLTTETKFFDLYVNN</sequence>
<keyword evidence="2" id="KW-0732">Signal</keyword>
<evidence type="ECO:0000313" key="7">
    <source>
        <dbReference type="Proteomes" id="UP000605970"/>
    </source>
</evidence>
<evidence type="ECO:0000256" key="2">
    <source>
        <dbReference type="ARBA" id="ARBA00022729"/>
    </source>
</evidence>
<dbReference type="InterPro" id="IPR024731">
    <property type="entry name" value="NELL2-like_EGF"/>
</dbReference>
<name>A0A8S9ZYR0_9BILA</name>
<accession>A0A8S9ZYR0</accession>
<organism evidence="6 7">
    <name type="scientific">Meloidogyne graminicola</name>
    <dbReference type="NCBI Taxonomy" id="189291"/>
    <lineage>
        <taxon>Eukaryota</taxon>
        <taxon>Metazoa</taxon>
        <taxon>Ecdysozoa</taxon>
        <taxon>Nematoda</taxon>
        <taxon>Chromadorea</taxon>
        <taxon>Rhabditida</taxon>
        <taxon>Tylenchina</taxon>
        <taxon>Tylenchomorpha</taxon>
        <taxon>Tylenchoidea</taxon>
        <taxon>Meloidogynidae</taxon>
        <taxon>Meloidogyninae</taxon>
        <taxon>Meloidogyne</taxon>
    </lineage>
</organism>
<comment type="caution">
    <text evidence="6">The sequence shown here is derived from an EMBL/GenBank/DDBJ whole genome shotgun (WGS) entry which is preliminary data.</text>
</comment>
<dbReference type="EMBL" id="JABEBT010000012">
    <property type="protein sequence ID" value="KAF7638452.1"/>
    <property type="molecule type" value="Genomic_DNA"/>
</dbReference>
<dbReference type="GO" id="GO:0005509">
    <property type="term" value="F:calcium ion binding"/>
    <property type="evidence" value="ECO:0007669"/>
    <property type="project" value="InterPro"/>
</dbReference>
<dbReference type="OrthoDB" id="10060424at2759"/>
<dbReference type="Gene3D" id="2.10.25.10">
    <property type="entry name" value="Laminin"/>
    <property type="match status" value="1"/>
</dbReference>
<dbReference type="InterPro" id="IPR000152">
    <property type="entry name" value="EGF-type_Asp/Asn_hydroxyl_site"/>
</dbReference>
<protein>
    <recommendedName>
        <fullName evidence="5">EGF-like domain-containing protein</fullName>
    </recommendedName>
</protein>
<dbReference type="FunFam" id="2.10.25.10:FF:000291">
    <property type="entry name" value="Transmembrane matrix receptor MUP-4"/>
    <property type="match status" value="1"/>
</dbReference>
<gene>
    <name evidence="6" type="ORF">Mgra_00002129</name>
</gene>
<dbReference type="InterPro" id="IPR001881">
    <property type="entry name" value="EGF-like_Ca-bd_dom"/>
</dbReference>
<comment type="caution">
    <text evidence="4">Lacks conserved residue(s) required for the propagation of feature annotation.</text>
</comment>
<evidence type="ECO:0000256" key="3">
    <source>
        <dbReference type="ARBA" id="ARBA00023157"/>
    </source>
</evidence>